<dbReference type="GO" id="GO:0038203">
    <property type="term" value="P:TORC2 signaling"/>
    <property type="evidence" value="ECO:0007669"/>
    <property type="project" value="TreeGrafter"/>
</dbReference>
<feature type="domain" description="Rapamycin-insensitive companion of mTOR N-terminal" evidence="1">
    <location>
        <begin position="12"/>
        <end position="77"/>
    </location>
</feature>
<protein>
    <submittedName>
        <fullName evidence="2">2275_t:CDS:1</fullName>
    </submittedName>
</protein>
<dbReference type="OrthoDB" id="271111at2759"/>
<accession>A0A9N9KD06</accession>
<dbReference type="EMBL" id="CAJVPY010058662">
    <property type="protein sequence ID" value="CAG8819965.1"/>
    <property type="molecule type" value="Genomic_DNA"/>
</dbReference>
<proteinExistence type="predicted"/>
<dbReference type="Proteomes" id="UP000789405">
    <property type="component" value="Unassembled WGS sequence"/>
</dbReference>
<reference evidence="2" key="1">
    <citation type="submission" date="2021-06" db="EMBL/GenBank/DDBJ databases">
        <authorList>
            <person name="Kallberg Y."/>
            <person name="Tangrot J."/>
            <person name="Rosling A."/>
        </authorList>
    </citation>
    <scope>NUCLEOTIDE SEQUENCE</scope>
    <source>
        <strain evidence="2">MA453B</strain>
    </source>
</reference>
<keyword evidence="3" id="KW-1185">Reference proteome</keyword>
<comment type="caution">
    <text evidence="2">The sequence shown here is derived from an EMBL/GenBank/DDBJ whole genome shotgun (WGS) entry which is preliminary data.</text>
</comment>
<dbReference type="PANTHER" id="PTHR13298:SF11">
    <property type="entry name" value="RAPAMYCIN-INSENSITIVE COMPANION OF MTOR"/>
    <property type="match status" value="1"/>
</dbReference>
<organism evidence="2 3">
    <name type="scientific">Dentiscutata erythropus</name>
    <dbReference type="NCBI Taxonomy" id="1348616"/>
    <lineage>
        <taxon>Eukaryota</taxon>
        <taxon>Fungi</taxon>
        <taxon>Fungi incertae sedis</taxon>
        <taxon>Mucoromycota</taxon>
        <taxon>Glomeromycotina</taxon>
        <taxon>Glomeromycetes</taxon>
        <taxon>Diversisporales</taxon>
        <taxon>Gigasporaceae</taxon>
        <taxon>Dentiscutata</taxon>
    </lineage>
</organism>
<feature type="non-terminal residue" evidence="2">
    <location>
        <position position="102"/>
    </location>
</feature>
<dbReference type="AlphaFoldDB" id="A0A9N9KD06"/>
<feature type="non-terminal residue" evidence="2">
    <location>
        <position position="1"/>
    </location>
</feature>
<dbReference type="InterPro" id="IPR028268">
    <property type="entry name" value="Pianissimo_fam"/>
</dbReference>
<gene>
    <name evidence="2" type="ORF">DERYTH_LOCUS26868</name>
</gene>
<sequence length="102" mass="11483">YGLSSPQDNNGEPPPNPLKCNDRLNLLDHHLVILLEIFIDAGLLDALVEIIEDKNQLLARRATLFIGEILQLANRLLSVNRSIKIQSLPKLFNLATKFDNEI</sequence>
<evidence type="ECO:0000313" key="3">
    <source>
        <dbReference type="Proteomes" id="UP000789405"/>
    </source>
</evidence>
<evidence type="ECO:0000259" key="1">
    <source>
        <dbReference type="Pfam" id="PF14664"/>
    </source>
</evidence>
<evidence type="ECO:0000313" key="2">
    <source>
        <dbReference type="EMBL" id="CAG8819965.1"/>
    </source>
</evidence>
<dbReference type="InterPro" id="IPR028267">
    <property type="entry name" value="Pianissimo_N"/>
</dbReference>
<dbReference type="Pfam" id="PF14664">
    <property type="entry name" value="RICTOR_N"/>
    <property type="match status" value="1"/>
</dbReference>
<dbReference type="PANTHER" id="PTHR13298">
    <property type="entry name" value="CYTOSOLIC REGULATOR PIANISSIMO"/>
    <property type="match status" value="1"/>
</dbReference>
<name>A0A9N9KD06_9GLOM</name>
<dbReference type="GO" id="GO:0031932">
    <property type="term" value="C:TORC2 complex"/>
    <property type="evidence" value="ECO:0007669"/>
    <property type="project" value="InterPro"/>
</dbReference>